<gene>
    <name evidence="2" type="ORF">GCM10009639_03970</name>
</gene>
<dbReference type="Proteomes" id="UP001499863">
    <property type="component" value="Unassembled WGS sequence"/>
</dbReference>
<sequence>MTPALRGVVLHLRSRSIPATGLVFLAAAAFTWAGYRADDPGVAQVVGLIAAVLGVASVARTLAGPDEELERGTPVRWRLVRTLHLTLLGGVLLGVLATVHAVADRPTHAVPPVGLALAVTALTGLTALSAALFGAQAAWVPPIGWALLMVATGPRPSVFEQVLTWMVQEPRTTASTATALTLAVLGTLAYALRGSRH</sequence>
<protein>
    <recommendedName>
        <fullName evidence="4">ABC transporter permease</fullName>
    </recommendedName>
</protein>
<dbReference type="RefSeq" id="WP_344324596.1">
    <property type="nucleotide sequence ID" value="NZ_BAAAKJ010000019.1"/>
</dbReference>
<feature type="transmembrane region" description="Helical" evidence="1">
    <location>
        <begin position="42"/>
        <end position="63"/>
    </location>
</feature>
<name>A0ABP4IAW5_9ACTN</name>
<feature type="transmembrane region" description="Helical" evidence="1">
    <location>
        <begin position="16"/>
        <end position="35"/>
    </location>
</feature>
<accession>A0ABP4IAW5</accession>
<dbReference type="EMBL" id="BAAAKJ010000019">
    <property type="protein sequence ID" value="GAA1383524.1"/>
    <property type="molecule type" value="Genomic_DNA"/>
</dbReference>
<evidence type="ECO:0000313" key="2">
    <source>
        <dbReference type="EMBL" id="GAA1383524.1"/>
    </source>
</evidence>
<organism evidence="2 3">
    <name type="scientific">Kitasatospora putterlickiae</name>
    <dbReference type="NCBI Taxonomy" id="221725"/>
    <lineage>
        <taxon>Bacteria</taxon>
        <taxon>Bacillati</taxon>
        <taxon>Actinomycetota</taxon>
        <taxon>Actinomycetes</taxon>
        <taxon>Kitasatosporales</taxon>
        <taxon>Streptomycetaceae</taxon>
        <taxon>Kitasatospora</taxon>
    </lineage>
</organism>
<keyword evidence="1" id="KW-0472">Membrane</keyword>
<proteinExistence type="predicted"/>
<feature type="transmembrane region" description="Helical" evidence="1">
    <location>
        <begin position="173"/>
        <end position="192"/>
    </location>
</feature>
<comment type="caution">
    <text evidence="2">The sequence shown here is derived from an EMBL/GenBank/DDBJ whole genome shotgun (WGS) entry which is preliminary data.</text>
</comment>
<feature type="transmembrane region" description="Helical" evidence="1">
    <location>
        <begin position="83"/>
        <end position="103"/>
    </location>
</feature>
<evidence type="ECO:0000256" key="1">
    <source>
        <dbReference type="SAM" id="Phobius"/>
    </source>
</evidence>
<keyword evidence="3" id="KW-1185">Reference proteome</keyword>
<reference evidence="3" key="1">
    <citation type="journal article" date="2019" name="Int. J. Syst. Evol. Microbiol.">
        <title>The Global Catalogue of Microorganisms (GCM) 10K type strain sequencing project: providing services to taxonomists for standard genome sequencing and annotation.</title>
        <authorList>
            <consortium name="The Broad Institute Genomics Platform"/>
            <consortium name="The Broad Institute Genome Sequencing Center for Infectious Disease"/>
            <person name="Wu L."/>
            <person name="Ma J."/>
        </authorList>
    </citation>
    <scope>NUCLEOTIDE SEQUENCE [LARGE SCALE GENOMIC DNA]</scope>
    <source>
        <strain evidence="3">JCM 12393</strain>
    </source>
</reference>
<feature type="transmembrane region" description="Helical" evidence="1">
    <location>
        <begin position="115"/>
        <end position="139"/>
    </location>
</feature>
<keyword evidence="1" id="KW-1133">Transmembrane helix</keyword>
<keyword evidence="1" id="KW-0812">Transmembrane</keyword>
<evidence type="ECO:0008006" key="4">
    <source>
        <dbReference type="Google" id="ProtNLM"/>
    </source>
</evidence>
<evidence type="ECO:0000313" key="3">
    <source>
        <dbReference type="Proteomes" id="UP001499863"/>
    </source>
</evidence>